<feature type="domain" description="HTH araC/xylS-type" evidence="4">
    <location>
        <begin position="239"/>
        <end position="336"/>
    </location>
</feature>
<dbReference type="GO" id="GO:0005829">
    <property type="term" value="C:cytosol"/>
    <property type="evidence" value="ECO:0007669"/>
    <property type="project" value="TreeGrafter"/>
</dbReference>
<keyword evidence="3" id="KW-0804">Transcription</keyword>
<dbReference type="EMBL" id="BAABLX010000007">
    <property type="protein sequence ID" value="GAA4933490.1"/>
    <property type="molecule type" value="Genomic_DNA"/>
</dbReference>
<dbReference type="PANTHER" id="PTHR47894">
    <property type="entry name" value="HTH-TYPE TRANSCRIPTIONAL REGULATOR GADX"/>
    <property type="match status" value="1"/>
</dbReference>
<evidence type="ECO:0000256" key="2">
    <source>
        <dbReference type="ARBA" id="ARBA00023125"/>
    </source>
</evidence>
<keyword evidence="1" id="KW-0805">Transcription regulation</keyword>
<dbReference type="InterPro" id="IPR018060">
    <property type="entry name" value="HTH_AraC"/>
</dbReference>
<dbReference type="GO" id="GO:0000976">
    <property type="term" value="F:transcription cis-regulatory region binding"/>
    <property type="evidence" value="ECO:0007669"/>
    <property type="project" value="TreeGrafter"/>
</dbReference>
<protein>
    <submittedName>
        <fullName evidence="5">Ornithine utilization transcriptional regulator OruR</fullName>
    </submittedName>
</protein>
<keyword evidence="2" id="KW-0238">DNA-binding</keyword>
<dbReference type="PROSITE" id="PS01124">
    <property type="entry name" value="HTH_ARAC_FAMILY_2"/>
    <property type="match status" value="1"/>
</dbReference>
<dbReference type="Proteomes" id="UP001409585">
    <property type="component" value="Unassembled WGS sequence"/>
</dbReference>
<dbReference type="Pfam" id="PF12833">
    <property type="entry name" value="HTH_18"/>
    <property type="match status" value="1"/>
</dbReference>
<accession>A0AAV3TYB1</accession>
<organism evidence="5 6">
    <name type="scientific">Halioxenophilus aromaticivorans</name>
    <dbReference type="NCBI Taxonomy" id="1306992"/>
    <lineage>
        <taxon>Bacteria</taxon>
        <taxon>Pseudomonadati</taxon>
        <taxon>Pseudomonadota</taxon>
        <taxon>Gammaproteobacteria</taxon>
        <taxon>Alteromonadales</taxon>
        <taxon>Alteromonadaceae</taxon>
        <taxon>Halioxenophilus</taxon>
    </lineage>
</organism>
<gene>
    <name evidence="5" type="primary">oruR</name>
    <name evidence="5" type="ORF">GCM10025791_07700</name>
</gene>
<dbReference type="PANTHER" id="PTHR47894:SF1">
    <property type="entry name" value="HTH-TYPE TRANSCRIPTIONAL REGULATOR VQSM"/>
    <property type="match status" value="1"/>
</dbReference>
<evidence type="ECO:0000259" key="4">
    <source>
        <dbReference type="PROSITE" id="PS01124"/>
    </source>
</evidence>
<evidence type="ECO:0000313" key="6">
    <source>
        <dbReference type="Proteomes" id="UP001409585"/>
    </source>
</evidence>
<dbReference type="Gene3D" id="1.10.10.60">
    <property type="entry name" value="Homeodomain-like"/>
    <property type="match status" value="1"/>
</dbReference>
<reference evidence="6" key="1">
    <citation type="journal article" date="2019" name="Int. J. Syst. Evol. Microbiol.">
        <title>The Global Catalogue of Microorganisms (GCM) 10K type strain sequencing project: providing services to taxonomists for standard genome sequencing and annotation.</title>
        <authorList>
            <consortium name="The Broad Institute Genomics Platform"/>
            <consortium name="The Broad Institute Genome Sequencing Center for Infectious Disease"/>
            <person name="Wu L."/>
            <person name="Ma J."/>
        </authorList>
    </citation>
    <scope>NUCLEOTIDE SEQUENCE [LARGE SCALE GENOMIC DNA]</scope>
    <source>
        <strain evidence="6">JCM 19134</strain>
    </source>
</reference>
<dbReference type="RefSeq" id="WP_345417332.1">
    <property type="nucleotide sequence ID" value="NZ_AP031496.1"/>
</dbReference>
<dbReference type="SUPFAM" id="SSF46689">
    <property type="entry name" value="Homeodomain-like"/>
    <property type="match status" value="1"/>
</dbReference>
<comment type="caution">
    <text evidence="5">The sequence shown here is derived from an EMBL/GenBank/DDBJ whole genome shotgun (WGS) entry which is preliminary data.</text>
</comment>
<dbReference type="SMART" id="SM00342">
    <property type="entry name" value="HTH_ARAC"/>
    <property type="match status" value="1"/>
</dbReference>
<proteinExistence type="predicted"/>
<dbReference type="InterPro" id="IPR009057">
    <property type="entry name" value="Homeodomain-like_sf"/>
</dbReference>
<evidence type="ECO:0000256" key="1">
    <source>
        <dbReference type="ARBA" id="ARBA00023015"/>
    </source>
</evidence>
<dbReference type="AlphaFoldDB" id="A0AAV3TYB1"/>
<dbReference type="Pfam" id="PF12625">
    <property type="entry name" value="Arabinose_bd"/>
    <property type="match status" value="1"/>
</dbReference>
<evidence type="ECO:0000256" key="3">
    <source>
        <dbReference type="ARBA" id="ARBA00023163"/>
    </source>
</evidence>
<name>A0AAV3TYB1_9ALTE</name>
<dbReference type="GO" id="GO:0003700">
    <property type="term" value="F:DNA-binding transcription factor activity"/>
    <property type="evidence" value="ECO:0007669"/>
    <property type="project" value="InterPro"/>
</dbReference>
<dbReference type="InterPro" id="IPR032687">
    <property type="entry name" value="AraC-type_N"/>
</dbReference>
<keyword evidence="6" id="KW-1185">Reference proteome</keyword>
<evidence type="ECO:0000313" key="5">
    <source>
        <dbReference type="EMBL" id="GAA4933490.1"/>
    </source>
</evidence>
<sequence length="345" mass="39377">MNSTFQPMIKTQVERLHSVLLRDFNHLDTARLAAAAGIASDWRQKPDCLTFSDYYRLLTHIATHHAPDIVVRMAREIRIREYGALGYAVWSGGTLGQSLEMLMHIVEWQHPYVRLQIKVGREQALIRCQIQPRGVEFYRVLIEDSLLTLWQLIQSRMPDGLAACASFAHFTYAQPSYAGQYQQFLGCKVVFDQDFSMLAIPAQWLHVATQLASQSEQWRATPARVRRTLALSKADLVKEVKTLLLERSVECAFDMAKTARMMAVSERSLRRHLAAAGASFRQICTQVRMELAAQYLLNTGLSMQEIAYLLGYAQENNFYRAFRGYYATSPALFRSQSRADNHSQS</sequence>